<keyword evidence="9" id="KW-0460">Magnesium</keyword>
<keyword evidence="2" id="KW-0645">Protease</keyword>
<dbReference type="Gene3D" id="3.30.70.270">
    <property type="match status" value="2"/>
</dbReference>
<sequence length="1354" mass="154291">MAHLRKCIKYLKKDELINELSAMGISANPDDTVVGLRSELRTALRLIRRGSIKAITAVPAVAASELSVCEPKISELEQVLSSGDFVSNKNCRTRVALRANYLLARLARCGLDCPELVGIRDRLVKVLAVSESDTDSDSEVSEKDTDPTHRDHIGYTSPVVRADRSTRPNASSSDPNSNIIVRDRPVNLNSFNIKYDGSSCVRVFIERLEELRCAREVTKDKILTAFSDLLDGPALSWYRTNKESFTSYEGMIEELKETFDLPDYDYRLRNEIRQRTQARSETLGNYISTMQAMFSRLSCKMPSEEQLDILMHNIRPDYMKELALHDVKSIVDLKRLGKRLELARARAEAFREPAFERCGITSDLHHMKNKYVQKTSQQVSAVARSSTSSAHKCFRCGGGGHPTSGCTQSRDVVCFRCGHKGVRAPECPKCNAKPKNEVLFTKRDNDIRPYLVVKILNLNVLGLLDSGAACSVLEITTAMIFGVDFWQQFQLGNRLISQNINLSNFSDCNPVEALSLNSGLEDYNNLTADQKRVINCIIEKFDTINTDKVGLGRTSLVHHVIDTGDSKPIKQRYYPLSPLKQKALEEELDRMLEMGVVTPSQSAWNSPVVMVEKANGDLRLCLDSRKLNSVSKSDAYPLPYINQILDHLNNARYLTSIDLSAAYWQIPFDSPQSAEKTAFTVPRRGLFQYNVMCFGLIGASASMQRLMDRLFGPEFDNRVFAFQDDIIIVASTFEEHVDLLHRVYQRLKDAGLTINMQKSHFCRSELKYLGYYVDKHGLRTDPGKVDVILNYPTPSNAKEVKRFLGMAGWYRRFVNNFSKISKPLCKLTSKNVSFEWTREAEESFNLLKAALVSAPILKMPDYSLPFRILSDASSFSVAAVLTQTHEGVEHPIAYCSRSLNKNEVNYSTTERELLAIDTIGTSVTRDSWYLHTLDRVKKNPQHFPNFDIRNNCLYRLSKQKYSLTSDFEWKLVVPLEDRLSLLTKYHDDVMSAHGGVWKTHKRLALYYYWPKMYESVKEYVDKCETCKQYKPVNTTRPGLMGNPKRVSRPFEAISCDLLGPFPTSSKGNVHLIVVSDYFSKYVMLCPIRIATGVAVARFIEKNVFLVHGVCKTIYMDNGPQFVSKPFRDLLVKYNVPNIYYNPRYHAQTNQAERAIRNVVQGISCYVKSHHKKWDENLVELQCALNTAVSEATRFSPYFLVHGREFIGDGVLYRQTEIPAHPNSVSIDSPVSFGERLKELHRIYDQVRNYLDIAHRRNEKYYNLRKRHVELKVGQIVYKRTFYLSNKAKNFTAKLAPKFMKCIVTARRSPLVYELSDLDGKDLGVYHIKDILKYSEKEQPSDPSPTYVSSVSTRM</sequence>
<evidence type="ECO:0000256" key="13">
    <source>
        <dbReference type="ARBA" id="ARBA00023268"/>
    </source>
</evidence>
<dbReference type="InterPro" id="IPR001878">
    <property type="entry name" value="Znf_CCHC"/>
</dbReference>
<evidence type="ECO:0000259" key="16">
    <source>
        <dbReference type="PROSITE" id="PS50158"/>
    </source>
</evidence>
<evidence type="ECO:0000256" key="14">
    <source>
        <dbReference type="PROSITE-ProRule" id="PRU00047"/>
    </source>
</evidence>
<feature type="compositionally biased region" description="Basic and acidic residues" evidence="15">
    <location>
        <begin position="140"/>
        <end position="153"/>
    </location>
</feature>
<evidence type="ECO:0000313" key="20">
    <source>
        <dbReference type="Proteomes" id="UP000494106"/>
    </source>
</evidence>
<evidence type="ECO:0000256" key="15">
    <source>
        <dbReference type="SAM" id="MobiDB-lite"/>
    </source>
</evidence>
<evidence type="ECO:0000256" key="5">
    <source>
        <dbReference type="ARBA" id="ARBA00022722"/>
    </source>
</evidence>
<evidence type="ECO:0000313" key="19">
    <source>
        <dbReference type="EMBL" id="CAB3232120.1"/>
    </source>
</evidence>
<dbReference type="Pfam" id="PF00078">
    <property type="entry name" value="RVT_1"/>
    <property type="match status" value="1"/>
</dbReference>
<dbReference type="InterPro" id="IPR012337">
    <property type="entry name" value="RNaseH-like_sf"/>
</dbReference>
<dbReference type="InterPro" id="IPR043128">
    <property type="entry name" value="Rev_trsase/Diguanyl_cyclase"/>
</dbReference>
<keyword evidence="10" id="KW-0229">DNA integration</keyword>
<evidence type="ECO:0000256" key="12">
    <source>
        <dbReference type="ARBA" id="ARBA00023125"/>
    </source>
</evidence>
<proteinExistence type="predicted"/>
<keyword evidence="14" id="KW-0862">Zinc</keyword>
<dbReference type="GO" id="GO:0008270">
    <property type="term" value="F:zinc ion binding"/>
    <property type="evidence" value="ECO:0007669"/>
    <property type="project" value="UniProtKB-KW"/>
</dbReference>
<dbReference type="InterPro" id="IPR001584">
    <property type="entry name" value="Integrase_cat-core"/>
</dbReference>
<dbReference type="PROSITE" id="PS50158">
    <property type="entry name" value="ZF_CCHC"/>
    <property type="match status" value="1"/>
</dbReference>
<feature type="domain" description="Reverse transcriptase" evidence="17">
    <location>
        <begin position="592"/>
        <end position="773"/>
    </location>
</feature>
<dbReference type="Proteomes" id="UP000494106">
    <property type="component" value="Unassembled WGS sequence"/>
</dbReference>
<evidence type="ECO:0000259" key="17">
    <source>
        <dbReference type="PROSITE" id="PS50878"/>
    </source>
</evidence>
<dbReference type="SUPFAM" id="SSF57756">
    <property type="entry name" value="Retrovirus zinc finger-like domains"/>
    <property type="match status" value="1"/>
</dbReference>
<dbReference type="Pfam" id="PF17919">
    <property type="entry name" value="RT_RNaseH_2"/>
    <property type="match status" value="1"/>
</dbReference>
<dbReference type="Gene3D" id="3.10.10.10">
    <property type="entry name" value="HIV Type 1 Reverse Transcriptase, subunit A, domain 1"/>
    <property type="match status" value="1"/>
</dbReference>
<dbReference type="Gene3D" id="4.10.60.10">
    <property type="entry name" value="Zinc finger, CCHC-type"/>
    <property type="match status" value="1"/>
</dbReference>
<keyword evidence="4" id="KW-0548">Nucleotidyltransferase</keyword>
<evidence type="ECO:0000256" key="11">
    <source>
        <dbReference type="ARBA" id="ARBA00022918"/>
    </source>
</evidence>
<keyword evidence="12" id="KW-0238">DNA-binding</keyword>
<dbReference type="GO" id="GO:0004190">
    <property type="term" value="F:aspartic-type endopeptidase activity"/>
    <property type="evidence" value="ECO:0007669"/>
    <property type="project" value="UniProtKB-KW"/>
</dbReference>
<dbReference type="PROSITE" id="PS50994">
    <property type="entry name" value="INTEGRASE"/>
    <property type="match status" value="1"/>
</dbReference>
<dbReference type="InterPro" id="IPR041577">
    <property type="entry name" value="RT_RNaseH_2"/>
</dbReference>
<dbReference type="Pfam" id="PF17921">
    <property type="entry name" value="Integrase_H2C2"/>
    <property type="match status" value="1"/>
</dbReference>
<dbReference type="InterPro" id="IPR005162">
    <property type="entry name" value="Retrotrans_gag_dom"/>
</dbReference>
<dbReference type="InterPro" id="IPR041588">
    <property type="entry name" value="Integrase_H2C2"/>
</dbReference>
<dbReference type="GO" id="GO:0003677">
    <property type="term" value="F:DNA binding"/>
    <property type="evidence" value="ECO:0007669"/>
    <property type="project" value="UniProtKB-KW"/>
</dbReference>
<evidence type="ECO:0000256" key="8">
    <source>
        <dbReference type="ARBA" id="ARBA00022801"/>
    </source>
</evidence>
<reference evidence="19 20" key="1">
    <citation type="submission" date="2020-04" db="EMBL/GenBank/DDBJ databases">
        <authorList>
            <person name="Wallbank WR R."/>
            <person name="Pardo Diaz C."/>
            <person name="Kozak K."/>
            <person name="Martin S."/>
            <person name="Jiggins C."/>
            <person name="Moest M."/>
            <person name="Warren A I."/>
            <person name="Byers J.R.P. K."/>
            <person name="Montejo-Kovacevich G."/>
            <person name="Yen C E."/>
        </authorList>
    </citation>
    <scope>NUCLEOTIDE SEQUENCE [LARGE SCALE GENOMIC DNA]</scope>
</reference>
<dbReference type="GO" id="GO:0015074">
    <property type="term" value="P:DNA integration"/>
    <property type="evidence" value="ECO:0007669"/>
    <property type="project" value="UniProtKB-KW"/>
</dbReference>
<dbReference type="GO" id="GO:0006508">
    <property type="term" value="P:proteolysis"/>
    <property type="evidence" value="ECO:0007669"/>
    <property type="project" value="UniProtKB-KW"/>
</dbReference>
<dbReference type="GO" id="GO:0042575">
    <property type="term" value="C:DNA polymerase complex"/>
    <property type="evidence" value="ECO:0007669"/>
    <property type="project" value="UniProtKB-ARBA"/>
</dbReference>
<dbReference type="EC" id="2.7.7.49" evidence="1"/>
<feature type="compositionally biased region" description="Polar residues" evidence="15">
    <location>
        <begin position="167"/>
        <end position="179"/>
    </location>
</feature>
<name>A0A8S0ZL05_ARCPL</name>
<evidence type="ECO:0000256" key="4">
    <source>
        <dbReference type="ARBA" id="ARBA00022695"/>
    </source>
</evidence>
<evidence type="ECO:0000259" key="18">
    <source>
        <dbReference type="PROSITE" id="PS50994"/>
    </source>
</evidence>
<feature type="domain" description="CCHC-type" evidence="16">
    <location>
        <begin position="392"/>
        <end position="408"/>
    </location>
</feature>
<evidence type="ECO:0000256" key="3">
    <source>
        <dbReference type="ARBA" id="ARBA00022679"/>
    </source>
</evidence>
<dbReference type="InterPro" id="IPR036875">
    <property type="entry name" value="Znf_CCHC_sf"/>
</dbReference>
<dbReference type="PROSITE" id="PS00141">
    <property type="entry name" value="ASP_PROTEASE"/>
    <property type="match status" value="1"/>
</dbReference>
<dbReference type="InterPro" id="IPR000477">
    <property type="entry name" value="RT_dom"/>
</dbReference>
<keyword evidence="14" id="KW-0863">Zinc-finger</keyword>
<dbReference type="PROSITE" id="PS50878">
    <property type="entry name" value="RT_POL"/>
    <property type="match status" value="1"/>
</dbReference>
<keyword evidence="14" id="KW-0479">Metal-binding</keyword>
<dbReference type="SUPFAM" id="SSF56672">
    <property type="entry name" value="DNA/RNA polymerases"/>
    <property type="match status" value="1"/>
</dbReference>
<accession>A0A8S0ZL05</accession>
<dbReference type="EMBL" id="CADEBC010000476">
    <property type="protein sequence ID" value="CAB3232120.1"/>
    <property type="molecule type" value="Genomic_DNA"/>
</dbReference>
<keyword evidence="3" id="KW-0808">Transferase</keyword>
<dbReference type="InterPro" id="IPR043502">
    <property type="entry name" value="DNA/RNA_pol_sf"/>
</dbReference>
<keyword evidence="7" id="KW-0255">Endonuclease</keyword>
<evidence type="ECO:0000256" key="6">
    <source>
        <dbReference type="ARBA" id="ARBA00022750"/>
    </source>
</evidence>
<feature type="region of interest" description="Disordered" evidence="15">
    <location>
        <begin position="134"/>
        <end position="179"/>
    </location>
</feature>
<dbReference type="OrthoDB" id="425619at2759"/>
<evidence type="ECO:0000256" key="9">
    <source>
        <dbReference type="ARBA" id="ARBA00022842"/>
    </source>
</evidence>
<keyword evidence="11" id="KW-0695">RNA-directed DNA polymerase</keyword>
<dbReference type="SMART" id="SM00343">
    <property type="entry name" value="ZnF_C2HC"/>
    <property type="match status" value="2"/>
</dbReference>
<dbReference type="GO" id="GO:0003964">
    <property type="term" value="F:RNA-directed DNA polymerase activity"/>
    <property type="evidence" value="ECO:0007669"/>
    <property type="project" value="UniProtKB-KW"/>
</dbReference>
<keyword evidence="13" id="KW-0511">Multifunctional enzyme</keyword>
<dbReference type="InterPro" id="IPR036397">
    <property type="entry name" value="RNaseH_sf"/>
</dbReference>
<dbReference type="InterPro" id="IPR050951">
    <property type="entry name" value="Retrovirus_Pol_polyprotein"/>
</dbReference>
<dbReference type="Pfam" id="PF03732">
    <property type="entry name" value="Retrotrans_gag"/>
    <property type="match status" value="1"/>
</dbReference>
<dbReference type="Gene3D" id="1.10.340.70">
    <property type="match status" value="1"/>
</dbReference>
<evidence type="ECO:0000256" key="1">
    <source>
        <dbReference type="ARBA" id="ARBA00012493"/>
    </source>
</evidence>
<keyword evidence="5" id="KW-0540">Nuclease</keyword>
<dbReference type="CDD" id="cd01647">
    <property type="entry name" value="RT_LTR"/>
    <property type="match status" value="1"/>
</dbReference>
<dbReference type="PANTHER" id="PTHR37984">
    <property type="entry name" value="PROTEIN CBG26694"/>
    <property type="match status" value="1"/>
</dbReference>
<dbReference type="GO" id="GO:0004519">
    <property type="term" value="F:endonuclease activity"/>
    <property type="evidence" value="ECO:0007669"/>
    <property type="project" value="UniProtKB-KW"/>
</dbReference>
<dbReference type="FunFam" id="1.10.340.70:FF:000001">
    <property type="entry name" value="Retrovirus-related Pol polyprotein from transposon gypsy-like Protein"/>
    <property type="match status" value="1"/>
</dbReference>
<keyword evidence="20" id="KW-1185">Reference proteome</keyword>
<dbReference type="Pfam" id="PF00665">
    <property type="entry name" value="rve"/>
    <property type="match status" value="1"/>
</dbReference>
<evidence type="ECO:0000256" key="10">
    <source>
        <dbReference type="ARBA" id="ARBA00022908"/>
    </source>
</evidence>
<keyword evidence="6" id="KW-0064">Aspartyl protease</keyword>
<protein>
    <recommendedName>
        <fullName evidence="1">RNA-directed DNA polymerase</fullName>
        <ecNumber evidence="1">2.7.7.49</ecNumber>
    </recommendedName>
</protein>
<evidence type="ECO:0000256" key="7">
    <source>
        <dbReference type="ARBA" id="ARBA00022759"/>
    </source>
</evidence>
<gene>
    <name evidence="19" type="ORF">APLA_LOCUS4717</name>
</gene>
<keyword evidence="8" id="KW-0378">Hydrolase</keyword>
<feature type="domain" description="Integrase catalytic" evidence="18">
    <location>
        <begin position="1045"/>
        <end position="1204"/>
    </location>
</feature>
<dbReference type="InterPro" id="IPR001969">
    <property type="entry name" value="Aspartic_peptidase_AS"/>
</dbReference>
<dbReference type="Gene3D" id="3.30.420.10">
    <property type="entry name" value="Ribonuclease H-like superfamily/Ribonuclease H"/>
    <property type="match status" value="1"/>
</dbReference>
<organism evidence="19 20">
    <name type="scientific">Arctia plantaginis</name>
    <name type="common">Wood tiger moth</name>
    <name type="synonym">Phalaena plantaginis</name>
    <dbReference type="NCBI Taxonomy" id="874455"/>
    <lineage>
        <taxon>Eukaryota</taxon>
        <taxon>Metazoa</taxon>
        <taxon>Ecdysozoa</taxon>
        <taxon>Arthropoda</taxon>
        <taxon>Hexapoda</taxon>
        <taxon>Insecta</taxon>
        <taxon>Pterygota</taxon>
        <taxon>Neoptera</taxon>
        <taxon>Endopterygota</taxon>
        <taxon>Lepidoptera</taxon>
        <taxon>Glossata</taxon>
        <taxon>Ditrysia</taxon>
        <taxon>Noctuoidea</taxon>
        <taxon>Erebidae</taxon>
        <taxon>Arctiinae</taxon>
        <taxon>Arctia</taxon>
    </lineage>
</organism>
<dbReference type="FunFam" id="3.30.70.270:FF:000020">
    <property type="entry name" value="Transposon Tf2-6 polyprotein-like Protein"/>
    <property type="match status" value="1"/>
</dbReference>
<dbReference type="PANTHER" id="PTHR37984:SF5">
    <property type="entry name" value="PROTEIN NYNRIN-LIKE"/>
    <property type="match status" value="1"/>
</dbReference>
<comment type="caution">
    <text evidence="19">The sequence shown here is derived from an EMBL/GenBank/DDBJ whole genome shotgun (WGS) entry which is preliminary data.</text>
</comment>
<dbReference type="SUPFAM" id="SSF53098">
    <property type="entry name" value="Ribonuclease H-like"/>
    <property type="match status" value="1"/>
</dbReference>
<evidence type="ECO:0000256" key="2">
    <source>
        <dbReference type="ARBA" id="ARBA00022670"/>
    </source>
</evidence>